<feature type="signal peptide" evidence="3">
    <location>
        <begin position="1"/>
        <end position="25"/>
    </location>
</feature>
<evidence type="ECO:0000256" key="2">
    <source>
        <dbReference type="SAM" id="Phobius"/>
    </source>
</evidence>
<gene>
    <name evidence="5" type="ORF">IAB46_10320</name>
</gene>
<dbReference type="InterPro" id="IPR003344">
    <property type="entry name" value="Big_1_dom"/>
</dbReference>
<evidence type="ECO:0000259" key="4">
    <source>
        <dbReference type="PROSITE" id="PS51127"/>
    </source>
</evidence>
<dbReference type="PROSITE" id="PS51127">
    <property type="entry name" value="BIG1"/>
    <property type="match status" value="1"/>
</dbReference>
<keyword evidence="2" id="KW-1133">Transmembrane helix</keyword>
<evidence type="ECO:0000256" key="3">
    <source>
        <dbReference type="SAM" id="SignalP"/>
    </source>
</evidence>
<protein>
    <submittedName>
        <fullName evidence="5">Ig-like domain repeat protein</fullName>
    </submittedName>
</protein>
<accession>A0A9D1JR88</accession>
<sequence length="2483" mass="270964">MKRKFFHRILPILMAVLMVIGTLPADFGFSAEAYASGDSEKQYQFKVENVNIGNRTPLKNFRVEFVKPNSGASFITNLQLHDGQEYLGTSDSISAADSDVYSYTIKSDNYDITGRDSTGSFNASAGGFTIDAAVNGWSYTEHTNLTITAEPQSGSGQWGSPVTFTATLKDSDSKPIANASLNFSCNGIVATSLPSVGTTNENGQAKFTVTPADTTSFTVTAQYAGKSGTYKDCTQTLEYQPAKKNVTLILEQPETKEWGQDVTLTAVLKDTEKPIGGENVIFTTSDGNKLGIATTNAEGKATLNVPGEKFTSAKAVEIKATLSSSSTLYQVSNPPSITYTPKKIDVNLKMNEPALQEWNTSVTLTATLTDQQSKGISGQDISFKVNGEIVSTVQTETNGIATYQYTFKNANKVTISAELANEAAENYEVVIGSQNSVEYTPTKVSPEGISLSVNPSSGSSSWQGEVTLTADLTPVNDVAFDSDATVTFYVNGTPCGAPVNVSDNKAVITWNGATAAGTVNFKASFNGDSNYKEISGEVKDYSFTKATPSLTWSSVSESLPWKQSVELKGQLLDEKGHGLESKQIILTTESGTLDIGTGTASESVTVTTDSDGSFTVILSPVKAGAIKVTAKFAGDANFNSVEKGVTYTPLQESQAFTVVDDEGNTISEVAMGYGDPEKNAQTYALKLRDEDVQDQELSTQYEVSGFDKNIVNVQVINDTQEIVFKPVNVGTTEVIITQKANDDYETSTQTVKITVTPYELKLVNTEPIKTQGTVASGGRNENDSNAAWSNVKTYDATNKVDVRAELEVTNASAMGLSEEQMNQLKDLLVDGRYLIVSNVEAADVIHVADSGKEFDIEFTMPAYTLTVDGQNEIHYQNFVFADGNENTQKVSMTVKASITIQQRSLTMQLSDAFTRQYNKDNTQENFVIPEDVIIGVTGYADAESEDVKTEINALEAGWEYFTVADSINRETVMGQYAKAITIEGEKLESFNNQVLKPVNKDYIFAGSDGGMVTITEEDVIDFTQYISLNTMDSIHAYQNGDKIYYGEDASAIFDTVAPYNTVYRVLLDKYGEIVERDKIDAKNPQKFTDVSSETYIYCLAYVTDENIKVGETAPFEITFYRDQKMPTANIIIDEVDNAVQEFGKNITFGLYQNKTYDAQITVYDEEAQDQQDYASGVFSVSYQIVNFAEDFEFDADATVIDDEVFEKLINSEFTTVSSKDDIYNDGNGMFTASVKVPETDPEEIGNYVVFVRVQDNVGNAMIYGSNGMIFEKVPITDVTINFDEDSNNNKTNYKGADYFASGEDVDLTITAKEDISKGVYSGVKDITYSVVPENKGSLTVDEEGIFSQEVPEDVTLAQLESQYSSLTGAIEQIYTKEAQSQIVTVTASATDFAGNESQPVSRKFTIDPVAPVIENILTSEAQVQNGKYYKKDVAITTTITERFLDMENKLVYTINGSTMTLSELMNRKAEFGISSINVDYGKDGSVGESRSDQSKSTVTITFHTDGEYTISSYVSDYAGNVSETTPAINFVVDQTVPVVSATYYSYGTGQTFAPGSSSDAPYYLNQNYSSFKAVVSVSELNFEMDGNVNTNLTIGAKNFNNETTDAMAAIMNTHGTNVKSAKNWSDPSGIVRTYTVDVNVDANYSFDFTYTDLAGNEANVIPTAYVTLDRVVPSGEIIVNGFVNGVDGNNNATQKSWFEKFISAITFNLFGKDSVNASMKSSDVTSGMASTQYIATSALLSKAQLAARTDWRDYTGNIHLAANENVIVYEKVTDRAGNTEYYSTENIVVDNVDPAPEVTITPSAPAWGKGVYAAGDHPGFDISVTDPSVNNAYSGLKEITYQIVNGTTGYTETGTLATFNRNEHTQNWTGHVSIDPEAFYSNDVQITVSASDWSTNEATSETQTLKVDNKNPIVTFSFSTADVLNGKYYKNNKTLTITVDERNFDPSYTPTVTSSSGGGYSFSGWSSNGEIHTGVVTFSGDSDYTVTFDCYDLAGNHSNTENLAEFTVDKTLPTVSVSYNNNDVLNGHYYSDTRTATVTITEHNFRASDARATITAALNGAGISAPSISGWSTSGDRHTATVSFNSDGDYTFDIAYTDLAGNAMADYAQDSFTVDLTNPEIEITGVENRSANKGTVAPVITLTDTNYTANGVTLTLTGADKGRINVDAMVSRSAVTNGQTITFRNFGENMDDIYTLTAKLVDQAGNETTRSITFSVNRDGSTYKLNDYTAQLVQSGFTNSPKDIVIQEVNVDTLEFIEITYTKDGEVVTLKEGVDYTVEEEGGDGQWKVYTYTIKASCFEEEGQYSINIYSEDRAKNTSTYQAKNSKLEEEKQMTLEFVVDKTAPSVSIANLEDRGRYRENVHEFTLSVKDNMLLSYVELYLDGVLYHTYSGDELTVEDGVLTIPVDSKNAYQTVKIIAYDAAGNPTDPVEYQVLVTSNWWIQFYMNKPLFFGCIAGIVVIAGVIIFLVVKRSKKDNKNYKKI</sequence>
<feature type="chain" id="PRO_5038570468" evidence="3">
    <location>
        <begin position="26"/>
        <end position="2483"/>
    </location>
</feature>
<dbReference type="EMBL" id="DVIT01000037">
    <property type="protein sequence ID" value="HIS47923.1"/>
    <property type="molecule type" value="Genomic_DNA"/>
</dbReference>
<dbReference type="Pfam" id="PF13750">
    <property type="entry name" value="Big_3_3"/>
    <property type="match status" value="1"/>
</dbReference>
<comment type="similarity">
    <text evidence="1">Belongs to the intimin/invasin family.</text>
</comment>
<dbReference type="Proteomes" id="UP000823927">
    <property type="component" value="Unassembled WGS sequence"/>
</dbReference>
<dbReference type="InterPro" id="IPR008964">
    <property type="entry name" value="Invasin/intimin_cell_adhesion"/>
</dbReference>
<feature type="domain" description="Big-1" evidence="4">
    <location>
        <begin position="142"/>
        <end position="240"/>
    </location>
</feature>
<keyword evidence="2" id="KW-0472">Membrane</keyword>
<proteinExistence type="inferred from homology"/>
<keyword evidence="3" id="KW-0732">Signal</keyword>
<dbReference type="SMART" id="SM00634">
    <property type="entry name" value="BID_1"/>
    <property type="match status" value="4"/>
</dbReference>
<dbReference type="InterPro" id="IPR013783">
    <property type="entry name" value="Ig-like_fold"/>
</dbReference>
<dbReference type="SUPFAM" id="SSF49373">
    <property type="entry name" value="Invasin/intimin cell-adhesion fragments"/>
    <property type="match status" value="4"/>
</dbReference>
<reference evidence="5" key="2">
    <citation type="journal article" date="2021" name="PeerJ">
        <title>Extensive microbial diversity within the chicken gut microbiome revealed by metagenomics and culture.</title>
        <authorList>
            <person name="Gilroy R."/>
            <person name="Ravi A."/>
            <person name="Getino M."/>
            <person name="Pursley I."/>
            <person name="Horton D.L."/>
            <person name="Alikhan N.F."/>
            <person name="Baker D."/>
            <person name="Gharbi K."/>
            <person name="Hall N."/>
            <person name="Watson M."/>
            <person name="Adriaenssens E.M."/>
            <person name="Foster-Nyarko E."/>
            <person name="Jarju S."/>
            <person name="Secka A."/>
            <person name="Antonio M."/>
            <person name="Oren A."/>
            <person name="Chaudhuri R.R."/>
            <person name="La Ragione R."/>
            <person name="Hildebrand F."/>
            <person name="Pallen M.J."/>
        </authorList>
    </citation>
    <scope>NUCLEOTIDE SEQUENCE</scope>
    <source>
        <strain evidence="5">CHK178-757</strain>
    </source>
</reference>
<reference evidence="5" key="1">
    <citation type="submission" date="2020-10" db="EMBL/GenBank/DDBJ databases">
        <authorList>
            <person name="Gilroy R."/>
        </authorList>
    </citation>
    <scope>NUCLEOTIDE SEQUENCE</scope>
    <source>
        <strain evidence="5">CHK178-757</strain>
    </source>
</reference>
<feature type="transmembrane region" description="Helical" evidence="2">
    <location>
        <begin position="2450"/>
        <end position="2470"/>
    </location>
</feature>
<dbReference type="InterPro" id="IPR022038">
    <property type="entry name" value="Ig-like_bact"/>
</dbReference>
<evidence type="ECO:0000313" key="6">
    <source>
        <dbReference type="Proteomes" id="UP000823927"/>
    </source>
</evidence>
<comment type="caution">
    <text evidence="5">The sequence shown here is derived from an EMBL/GenBank/DDBJ whole genome shotgun (WGS) entry which is preliminary data.</text>
</comment>
<dbReference type="Gene3D" id="2.60.40.10">
    <property type="entry name" value="Immunoglobulins"/>
    <property type="match status" value="6"/>
</dbReference>
<keyword evidence="2" id="KW-0812">Transmembrane</keyword>
<dbReference type="Pfam" id="PF02369">
    <property type="entry name" value="Big_1"/>
    <property type="match status" value="1"/>
</dbReference>
<evidence type="ECO:0000313" key="5">
    <source>
        <dbReference type="EMBL" id="HIS47923.1"/>
    </source>
</evidence>
<name>A0A9D1JR88_9FIRM</name>
<evidence type="ECO:0000256" key="1">
    <source>
        <dbReference type="ARBA" id="ARBA00010116"/>
    </source>
</evidence>
<organism evidence="5 6">
    <name type="scientific">Candidatus Scybalocola faecigallinarum</name>
    <dbReference type="NCBI Taxonomy" id="2840941"/>
    <lineage>
        <taxon>Bacteria</taxon>
        <taxon>Bacillati</taxon>
        <taxon>Bacillota</taxon>
        <taxon>Clostridia</taxon>
        <taxon>Lachnospirales</taxon>
        <taxon>Lachnospiraceae</taxon>
        <taxon>Lachnospiraceae incertae sedis</taxon>
        <taxon>Candidatus Scybalocola (ex Gilroy et al. 2021)</taxon>
    </lineage>
</organism>